<feature type="chain" id="PRO_5043403578" evidence="3">
    <location>
        <begin position="30"/>
        <end position="1472"/>
    </location>
</feature>
<feature type="compositionally biased region" description="Basic and acidic residues" evidence="2">
    <location>
        <begin position="534"/>
        <end position="578"/>
    </location>
</feature>
<feature type="region of interest" description="Disordered" evidence="2">
    <location>
        <begin position="654"/>
        <end position="683"/>
    </location>
</feature>
<dbReference type="InterPro" id="IPR006141">
    <property type="entry name" value="Intein_N"/>
</dbReference>
<evidence type="ECO:0000313" key="5">
    <source>
        <dbReference type="EMBL" id="XCJ73284.1"/>
    </source>
</evidence>
<protein>
    <submittedName>
        <fullName evidence="5">Polymorphic toxin-type HINT domain-containing protein</fullName>
    </submittedName>
</protein>
<dbReference type="SUPFAM" id="SSF51294">
    <property type="entry name" value="Hedgehog/intein (Hint) domain"/>
    <property type="match status" value="1"/>
</dbReference>
<feature type="compositionally biased region" description="Basic and acidic residues" evidence="2">
    <location>
        <begin position="963"/>
        <end position="976"/>
    </location>
</feature>
<dbReference type="GO" id="GO:0016539">
    <property type="term" value="P:intein-mediated protein splicing"/>
    <property type="evidence" value="ECO:0007669"/>
    <property type="project" value="InterPro"/>
</dbReference>
<accession>A0AAU8IXU0</accession>
<evidence type="ECO:0000256" key="3">
    <source>
        <dbReference type="SAM" id="SignalP"/>
    </source>
</evidence>
<evidence type="ECO:0000259" key="4">
    <source>
        <dbReference type="SMART" id="SM00306"/>
    </source>
</evidence>
<organism evidence="5">
    <name type="scientific">Streptomyces tabacisoli</name>
    <dbReference type="NCBI Taxonomy" id="3156398"/>
    <lineage>
        <taxon>Bacteria</taxon>
        <taxon>Bacillati</taxon>
        <taxon>Actinomycetota</taxon>
        <taxon>Actinomycetes</taxon>
        <taxon>Kitasatosporales</taxon>
        <taxon>Streptomycetaceae</taxon>
        <taxon>Streptomyces</taxon>
    </lineage>
</organism>
<feature type="compositionally biased region" description="Low complexity" evidence="2">
    <location>
        <begin position="662"/>
        <end position="683"/>
    </location>
</feature>
<dbReference type="Pfam" id="PF07591">
    <property type="entry name" value="PT-HINT"/>
    <property type="match status" value="1"/>
</dbReference>
<feature type="compositionally biased region" description="Basic and acidic residues" evidence="2">
    <location>
        <begin position="586"/>
        <end position="639"/>
    </location>
</feature>
<feature type="region of interest" description="Disordered" evidence="2">
    <location>
        <begin position="959"/>
        <end position="1014"/>
    </location>
</feature>
<dbReference type="NCBIfam" id="TIGR01443">
    <property type="entry name" value="intein_Cterm"/>
    <property type="match status" value="1"/>
</dbReference>
<name>A0AAU8IXU0_9ACTN</name>
<dbReference type="KEGG" id="stac:ABII15_26450"/>
<dbReference type="Gene3D" id="2.170.16.10">
    <property type="entry name" value="Hedgehog/Intein (Hint) domain"/>
    <property type="match status" value="1"/>
</dbReference>
<dbReference type="EMBL" id="CP159534">
    <property type="protein sequence ID" value="XCJ73284.1"/>
    <property type="molecule type" value="Genomic_DNA"/>
</dbReference>
<dbReference type="PROSITE" id="PS50817">
    <property type="entry name" value="INTEIN_N_TER"/>
    <property type="match status" value="1"/>
</dbReference>
<evidence type="ECO:0000256" key="1">
    <source>
        <dbReference type="SAM" id="Coils"/>
    </source>
</evidence>
<reference evidence="5" key="1">
    <citation type="submission" date="2024-06" db="EMBL/GenBank/DDBJ databases">
        <title>Streptomyces sp. strain HUAS MG91 genome sequences.</title>
        <authorList>
            <person name="Mo P."/>
        </authorList>
    </citation>
    <scope>NUCLEOTIDE SEQUENCE</scope>
    <source>
        <strain evidence="5">HUAS MG91</strain>
    </source>
</reference>
<dbReference type="InterPro" id="IPR003587">
    <property type="entry name" value="Hint_dom_N"/>
</dbReference>
<feature type="domain" description="Hint" evidence="4">
    <location>
        <begin position="1207"/>
        <end position="1303"/>
    </location>
</feature>
<feature type="signal peptide" evidence="3">
    <location>
        <begin position="1"/>
        <end position="29"/>
    </location>
</feature>
<dbReference type="InterPro" id="IPR030934">
    <property type="entry name" value="Intein_C"/>
</dbReference>
<sequence length="1472" mass="154632">MRLDRSSSGHSRRRFARLAPALTSVTALALITGLAAQPDALTPKQGDRTEKVGYDWYEDTAAEQLRQDQCLMNGVLQLGGTTMAAVAQDALNQPADQLHVLANREHWEDTPLSKAYDADKASARKAMDDFDTLKTGWYDKLAGLDAPGGFTESEFHWPPGSGGDGKKDFYDQTGLGQWVANRFWQQDSDFYEDPTPLADTATKNAVKALGAPLYGADTDGSSAEYDRHQAYDVLTNWSLEPTGADNARIFLESGGFPTSAPESDSAEFRIGVENLKTRFAACAWRDPIDPDRVLGEEESTSAAEWQQEIASQAAQRNQILSANTTAAKALVSGSKILGNMLGNSWVADHVVRWQSYWAPGGAGKGEAFPPDAAQFTKAKNSLAQAQSVTKAQLILLKQQAAAAKRAVTTSDTAVTDANAIADANGAPRGRGLLVAQQKAQVTHGIAAALDAMVIAGQTTEAATHASAADSATIAQRAIAQAAQTKAEFRKEAAQYAELQAKWAAASAKLHRDNAKADKETAEAKLAEALTAEGDAKAAAEDAHKKRLAAEAEEKTAKEEKETAAAKQAEAARHRKDAEGYNTTAQDAKKKAETAADTASARRKDAETARDDAKDKRDDAWDAEQKADAARAKADAKDAYADSLDAGDAATAARAAADEADRQATTAETAAKNARASADAATQAAADADAAATRAEAAAGRARADSDAAQADKATADAAVRTATSAAADAIAASKDAAAEAAAAVKDAAEAEKHAKEARTQADEALKQSVIARVAAAKAAGFAYTTAQAAVDARQSAALVATPANDAIQLGSPYVTKDSAAGLVVLAGQGAKTIAEQQAAVADAHAANAAKEAALAKSLADKASADAKAALQAAAGAAAAASEAQGYAKEALGYSAAAALAASKATQSLTRTIEYDRQATADAAAADAAAGRAEGYATDARNSADEAALDAEAARNAASQAEAAAKDARDAANRADADATAAEEAAKEADKYAKEAQDTADRTEREQANQQVSSGAGTGIGGVFYVIDKTDVTDVHQDNDCKVDVGLGGCSVDFTVHFTATVSFYMCTNPDVPATESGCPLSDTLFLKTTQFPDMKQTVNRFFTNWELIEGITKAIAKVAWDVLVQDFIDCYHGSASGCAWAATNFIPGKKLEDIAQAIRALDGAMRTGVGVSDAFKALKALDMDAEALADIERSVNTYEDLLTACKVNSFPADTRVLMADGTRKKIGEIRKDDLVRATDPDTGLTVSEPVTRTFGHDTDHLVDITVAGGNRISSTTGHRFYVAGRGWTRVSELRVGDSLRSPDGTLRPVTDLRDRSGLTPRKVYDMTVDGLHSFYVAVGQASVLVHNCNDLVADNRAFPGLAHVIGEHVNVSDARAFELATEKGVNSVFIDEQTAQQVVDYALANKANEITKWRSGREQRKTLTGTFGARNSLGKVFHADGTITTAGNRYKIILQRAKGHSNGFYVYTAYPE</sequence>
<dbReference type="InterPro" id="IPR041436">
    <property type="entry name" value="RNAse_A_bac"/>
</dbReference>
<keyword evidence="3" id="KW-0732">Signal</keyword>
<evidence type="ECO:0000256" key="2">
    <source>
        <dbReference type="SAM" id="MobiDB-lite"/>
    </source>
</evidence>
<dbReference type="CDD" id="cd00081">
    <property type="entry name" value="Hint"/>
    <property type="match status" value="1"/>
</dbReference>
<proteinExistence type="predicted"/>
<dbReference type="RefSeq" id="WP_353944771.1">
    <property type="nucleotide sequence ID" value="NZ_CP159534.1"/>
</dbReference>
<dbReference type="Pfam" id="PF18431">
    <property type="entry name" value="RNAse_A_bac"/>
    <property type="match status" value="1"/>
</dbReference>
<feature type="coiled-coil region" evidence="1">
    <location>
        <begin position="740"/>
        <end position="767"/>
    </location>
</feature>
<dbReference type="InterPro" id="IPR036844">
    <property type="entry name" value="Hint_dom_sf"/>
</dbReference>
<gene>
    <name evidence="5" type="ORF">ABII15_26450</name>
</gene>
<dbReference type="PROSITE" id="PS50818">
    <property type="entry name" value="INTEIN_C_TER"/>
    <property type="match status" value="1"/>
</dbReference>
<keyword evidence="1" id="KW-0175">Coiled coil</keyword>
<dbReference type="SMART" id="SM00306">
    <property type="entry name" value="HintN"/>
    <property type="match status" value="1"/>
</dbReference>
<feature type="compositionally biased region" description="Basic and acidic residues" evidence="2">
    <location>
        <begin position="983"/>
        <end position="1006"/>
    </location>
</feature>
<feature type="region of interest" description="Disordered" evidence="2">
    <location>
        <begin position="534"/>
        <end position="639"/>
    </location>
</feature>